<dbReference type="OrthoDB" id="275783at2759"/>
<comment type="catalytic activity">
    <reaction evidence="3">
        <text>glycyl-tRNA(Ala) + H2O = tRNA(Ala) + glycine + H(+)</text>
        <dbReference type="Rhea" id="RHEA:53744"/>
        <dbReference type="Rhea" id="RHEA-COMP:9657"/>
        <dbReference type="Rhea" id="RHEA-COMP:13640"/>
        <dbReference type="ChEBI" id="CHEBI:15377"/>
        <dbReference type="ChEBI" id="CHEBI:15378"/>
        <dbReference type="ChEBI" id="CHEBI:57305"/>
        <dbReference type="ChEBI" id="CHEBI:78442"/>
        <dbReference type="ChEBI" id="CHEBI:78522"/>
        <dbReference type="EC" id="3.1.1.96"/>
    </reaction>
</comment>
<dbReference type="SUPFAM" id="SSF69500">
    <property type="entry name" value="DTD-like"/>
    <property type="match status" value="1"/>
</dbReference>
<protein>
    <recommendedName>
        <fullName evidence="7">D-aminoacyl-tRNA deacylase 1</fullName>
        <ecNumber evidence="2">3.1.1.96</ecNumber>
    </recommendedName>
    <alternativeName>
        <fullName evidence="8">DNA-unwinding element-binding protein B</fullName>
    </alternativeName>
</protein>
<dbReference type="PANTHER" id="PTHR10472">
    <property type="entry name" value="D-TYROSYL-TRNA TYR DEACYLASE"/>
    <property type="match status" value="1"/>
</dbReference>
<dbReference type="Proteomes" id="UP000694564">
    <property type="component" value="Chromosome 18"/>
</dbReference>
<accession>A0A8D2CSP4</accession>
<dbReference type="InterPro" id="IPR003732">
    <property type="entry name" value="Daa-tRNA_deacyls_DTD"/>
</dbReference>
<dbReference type="GO" id="GO:0051500">
    <property type="term" value="F:D-tyrosyl-tRNA(Tyr) deacylase activity"/>
    <property type="evidence" value="ECO:0007669"/>
    <property type="project" value="TreeGrafter"/>
</dbReference>
<proteinExistence type="inferred from homology"/>
<reference evidence="10" key="1">
    <citation type="submission" date="2025-08" db="UniProtKB">
        <authorList>
            <consortium name="Ensembl"/>
        </authorList>
    </citation>
    <scope>IDENTIFICATION</scope>
</reference>
<dbReference type="GO" id="GO:0005737">
    <property type="term" value="C:cytoplasm"/>
    <property type="evidence" value="ECO:0007669"/>
    <property type="project" value="InterPro"/>
</dbReference>
<dbReference type="Ensembl" id="ENSSVLT00005015838.1">
    <property type="protein sequence ID" value="ENSSVLP00005014316.1"/>
    <property type="gene ID" value="ENSSVLG00005011388.1"/>
</dbReference>
<dbReference type="PANTHER" id="PTHR10472:SF5">
    <property type="entry name" value="D-AMINOACYL-TRNA DEACYLASE 1"/>
    <property type="match status" value="1"/>
</dbReference>
<evidence type="ECO:0000256" key="8">
    <source>
        <dbReference type="ARBA" id="ARBA00077577"/>
    </source>
</evidence>
<keyword evidence="11" id="KW-1185">Reference proteome</keyword>
<organism evidence="10 11">
    <name type="scientific">Sciurus vulgaris</name>
    <name type="common">Eurasian red squirrel</name>
    <dbReference type="NCBI Taxonomy" id="55149"/>
    <lineage>
        <taxon>Eukaryota</taxon>
        <taxon>Metazoa</taxon>
        <taxon>Chordata</taxon>
        <taxon>Craniata</taxon>
        <taxon>Vertebrata</taxon>
        <taxon>Euteleostomi</taxon>
        <taxon>Mammalia</taxon>
        <taxon>Eutheria</taxon>
        <taxon>Euarchontoglires</taxon>
        <taxon>Glires</taxon>
        <taxon>Rodentia</taxon>
        <taxon>Sciuromorpha</taxon>
        <taxon>Sciuridae</taxon>
        <taxon>Sciurinae</taxon>
        <taxon>Sciurini</taxon>
        <taxon>Sciurus</taxon>
    </lineage>
</organism>
<name>A0A8D2CSP4_SCIVU</name>
<evidence type="ECO:0000256" key="4">
    <source>
        <dbReference type="ARBA" id="ARBA00048018"/>
    </source>
</evidence>
<reference evidence="10" key="2">
    <citation type="submission" date="2025-09" db="UniProtKB">
        <authorList>
            <consortium name="Ensembl"/>
        </authorList>
    </citation>
    <scope>IDENTIFICATION</scope>
</reference>
<comment type="function">
    <text evidence="5">An aminoacyl-tRNA editing enzyme that deacylates mischarged D-aminoacyl-tRNAs. Also deacylates mischarged glycyl-tRNA(Ala), protecting cells against glycine mischarging by AlaRS. Acts via tRNA-based rather than protein-based catalysis; rejects L-amino acids rather than detecting D-amino acids in the active site. By recycling D-aminoacyl-tRNA to D-amino acids and free tRNA molecules, this enzyme counteracts the toxicity associated with the formation of D-aminoacyl-tRNA entities in vivo and helps enforce protein L-homochirality.</text>
</comment>
<sequence>NKTQVYRETEKSFHLLEPICAIGHGICVLLGISLEDTPKELEHMVQNILNLHVFEDESEVLWVSQFTRQCILKGNEPDFHLAMPTEQAESFYNRFLEQLRKTYRSELTKDGNFGAYMQVHIQNDGPVSIELESPDPGAVTSDPRQLSKLEKQQQMKDKTRDRGPSESNKETNSP</sequence>
<dbReference type="Pfam" id="PF02580">
    <property type="entry name" value="Tyr_Deacylase"/>
    <property type="match status" value="1"/>
</dbReference>
<comment type="similarity">
    <text evidence="1">Belongs to the DTD family.</text>
</comment>
<dbReference type="AlphaFoldDB" id="A0A8D2CSP4"/>
<feature type="region of interest" description="Disordered" evidence="9">
    <location>
        <begin position="127"/>
        <end position="174"/>
    </location>
</feature>
<evidence type="ECO:0000256" key="7">
    <source>
        <dbReference type="ARBA" id="ARBA00067527"/>
    </source>
</evidence>
<evidence type="ECO:0000256" key="3">
    <source>
        <dbReference type="ARBA" id="ARBA00047676"/>
    </source>
</evidence>
<comment type="catalytic activity">
    <reaction evidence="4">
        <text>a D-aminoacyl-tRNA + H2O = a tRNA + a D-alpha-amino acid + H(+)</text>
        <dbReference type="Rhea" id="RHEA:13953"/>
        <dbReference type="Rhea" id="RHEA-COMP:10123"/>
        <dbReference type="Rhea" id="RHEA-COMP:10124"/>
        <dbReference type="ChEBI" id="CHEBI:15377"/>
        <dbReference type="ChEBI" id="CHEBI:15378"/>
        <dbReference type="ChEBI" id="CHEBI:59871"/>
        <dbReference type="ChEBI" id="CHEBI:78442"/>
        <dbReference type="ChEBI" id="CHEBI:79333"/>
        <dbReference type="EC" id="3.1.1.96"/>
    </reaction>
</comment>
<dbReference type="EC" id="3.1.1.96" evidence="2"/>
<evidence type="ECO:0000313" key="10">
    <source>
        <dbReference type="Ensembl" id="ENSSVLP00005014316.1"/>
    </source>
</evidence>
<dbReference type="FunFam" id="3.50.80.10:FF:000001">
    <property type="entry name" value="D-aminoacyl-tRNA deacylase"/>
    <property type="match status" value="1"/>
</dbReference>
<evidence type="ECO:0000256" key="1">
    <source>
        <dbReference type="ARBA" id="ARBA00009673"/>
    </source>
</evidence>
<feature type="compositionally biased region" description="Basic and acidic residues" evidence="9">
    <location>
        <begin position="145"/>
        <end position="174"/>
    </location>
</feature>
<evidence type="ECO:0000256" key="9">
    <source>
        <dbReference type="SAM" id="MobiDB-lite"/>
    </source>
</evidence>
<dbReference type="InterPro" id="IPR023509">
    <property type="entry name" value="DTD-like_sf"/>
</dbReference>
<comment type="subunit">
    <text evidence="6">Homodimer. Interacts with CDC45 and TOPBP1.</text>
</comment>
<evidence type="ECO:0000313" key="11">
    <source>
        <dbReference type="Proteomes" id="UP000694564"/>
    </source>
</evidence>
<evidence type="ECO:0000256" key="5">
    <source>
        <dbReference type="ARBA" id="ARBA00054206"/>
    </source>
</evidence>
<evidence type="ECO:0000256" key="2">
    <source>
        <dbReference type="ARBA" id="ARBA00013056"/>
    </source>
</evidence>
<dbReference type="Gene3D" id="3.50.80.10">
    <property type="entry name" value="D-tyrosyl-tRNA(Tyr) deacylase"/>
    <property type="match status" value="1"/>
</dbReference>
<evidence type="ECO:0000256" key="6">
    <source>
        <dbReference type="ARBA" id="ARBA00062485"/>
    </source>
</evidence>
<dbReference type="GeneTree" id="ENSGT00940000153431"/>